<name>A0A2K3K008_TRIPR</name>
<dbReference type="AlphaFoldDB" id="A0A2K3K008"/>
<dbReference type="Proteomes" id="UP000236291">
    <property type="component" value="Unassembled WGS sequence"/>
</dbReference>
<proteinExistence type="predicted"/>
<reference evidence="1 2" key="1">
    <citation type="journal article" date="2014" name="Am. J. Bot.">
        <title>Genome assembly and annotation for red clover (Trifolium pratense; Fabaceae).</title>
        <authorList>
            <person name="Istvanek J."/>
            <person name="Jaros M."/>
            <person name="Krenek A."/>
            <person name="Repkova J."/>
        </authorList>
    </citation>
    <scope>NUCLEOTIDE SEQUENCE [LARGE SCALE GENOMIC DNA]</scope>
    <source>
        <strain evidence="2">cv. Tatra</strain>
        <tissue evidence="1">Young leaves</tissue>
    </source>
</reference>
<gene>
    <name evidence="1" type="ORF">L195_g051492</name>
</gene>
<organism evidence="1 2">
    <name type="scientific">Trifolium pratense</name>
    <name type="common">Red clover</name>
    <dbReference type="NCBI Taxonomy" id="57577"/>
    <lineage>
        <taxon>Eukaryota</taxon>
        <taxon>Viridiplantae</taxon>
        <taxon>Streptophyta</taxon>
        <taxon>Embryophyta</taxon>
        <taxon>Tracheophyta</taxon>
        <taxon>Spermatophyta</taxon>
        <taxon>Magnoliopsida</taxon>
        <taxon>eudicotyledons</taxon>
        <taxon>Gunneridae</taxon>
        <taxon>Pentapetalae</taxon>
        <taxon>rosids</taxon>
        <taxon>fabids</taxon>
        <taxon>Fabales</taxon>
        <taxon>Fabaceae</taxon>
        <taxon>Papilionoideae</taxon>
        <taxon>50 kb inversion clade</taxon>
        <taxon>NPAAA clade</taxon>
        <taxon>Hologalegina</taxon>
        <taxon>IRL clade</taxon>
        <taxon>Trifolieae</taxon>
        <taxon>Trifolium</taxon>
    </lineage>
</organism>
<evidence type="ECO:0000313" key="1">
    <source>
        <dbReference type="EMBL" id="PNX59586.1"/>
    </source>
</evidence>
<evidence type="ECO:0000313" key="2">
    <source>
        <dbReference type="Proteomes" id="UP000236291"/>
    </source>
</evidence>
<protein>
    <submittedName>
        <fullName evidence="1">Uncharacterized protein</fullName>
    </submittedName>
</protein>
<accession>A0A2K3K008</accession>
<reference evidence="1 2" key="2">
    <citation type="journal article" date="2017" name="Front. Plant Sci.">
        <title>Gene Classification and Mining of Molecular Markers Useful in Red Clover (Trifolium pratense) Breeding.</title>
        <authorList>
            <person name="Istvanek J."/>
            <person name="Dluhosova J."/>
            <person name="Dluhos P."/>
            <person name="Patkova L."/>
            <person name="Nedelnik J."/>
            <person name="Repkova J."/>
        </authorList>
    </citation>
    <scope>NUCLEOTIDE SEQUENCE [LARGE SCALE GENOMIC DNA]</scope>
    <source>
        <strain evidence="2">cv. Tatra</strain>
        <tissue evidence="1">Young leaves</tissue>
    </source>
</reference>
<sequence length="41" mass="4400">MLQSEYVGKQTPLIPGQVLDPVTIDYSGNVTVSWTSLSSST</sequence>
<dbReference type="EMBL" id="ASHM01081031">
    <property type="protein sequence ID" value="PNX59586.1"/>
    <property type="molecule type" value="Genomic_DNA"/>
</dbReference>
<comment type="caution">
    <text evidence="1">The sequence shown here is derived from an EMBL/GenBank/DDBJ whole genome shotgun (WGS) entry which is preliminary data.</text>
</comment>